<evidence type="ECO:0000313" key="2">
    <source>
        <dbReference type="EMBL" id="OGG21443.1"/>
    </source>
</evidence>
<name>A0A1F6AAG4_9BACT</name>
<comment type="caution">
    <text evidence="2">The sequence shown here is derived from an EMBL/GenBank/DDBJ whole genome shotgun (WGS) entry which is preliminary data.</text>
</comment>
<dbReference type="SMART" id="SM00670">
    <property type="entry name" value="PINc"/>
    <property type="match status" value="1"/>
</dbReference>
<dbReference type="Gene3D" id="3.40.50.1010">
    <property type="entry name" value="5'-nuclease"/>
    <property type="match status" value="1"/>
</dbReference>
<evidence type="ECO:0000313" key="3">
    <source>
        <dbReference type="Proteomes" id="UP000177092"/>
    </source>
</evidence>
<dbReference type="GO" id="GO:0004521">
    <property type="term" value="F:RNA endonuclease activity"/>
    <property type="evidence" value="ECO:0007669"/>
    <property type="project" value="InterPro"/>
</dbReference>
<dbReference type="InterPro" id="IPR029060">
    <property type="entry name" value="PIN-like_dom_sf"/>
</dbReference>
<dbReference type="InterPro" id="IPR039018">
    <property type="entry name" value="VapC20-like"/>
</dbReference>
<feature type="domain" description="PIN" evidence="1">
    <location>
        <begin position="1"/>
        <end position="126"/>
    </location>
</feature>
<dbReference type="PANTHER" id="PTHR42188:SF1">
    <property type="entry name" value="23S RRNA-SPECIFIC ENDONUCLEASE VAPC20"/>
    <property type="match status" value="1"/>
</dbReference>
<dbReference type="InterPro" id="IPR002716">
    <property type="entry name" value="PIN_dom"/>
</dbReference>
<evidence type="ECO:0000259" key="1">
    <source>
        <dbReference type="SMART" id="SM00670"/>
    </source>
</evidence>
<dbReference type="GO" id="GO:0016075">
    <property type="term" value="P:rRNA catabolic process"/>
    <property type="evidence" value="ECO:0007669"/>
    <property type="project" value="TreeGrafter"/>
</dbReference>
<organism evidence="2 3">
    <name type="scientific">Candidatus Gottesmanbacteria bacterium RIFCSPHIGHO2_02_FULL_40_13</name>
    <dbReference type="NCBI Taxonomy" id="1798384"/>
    <lineage>
        <taxon>Bacteria</taxon>
        <taxon>Candidatus Gottesmaniibacteriota</taxon>
    </lineage>
</organism>
<dbReference type="Pfam" id="PF01850">
    <property type="entry name" value="PIN"/>
    <property type="match status" value="1"/>
</dbReference>
<reference evidence="2 3" key="1">
    <citation type="journal article" date="2016" name="Nat. Commun.">
        <title>Thousands of microbial genomes shed light on interconnected biogeochemical processes in an aquifer system.</title>
        <authorList>
            <person name="Anantharaman K."/>
            <person name="Brown C.T."/>
            <person name="Hug L.A."/>
            <person name="Sharon I."/>
            <person name="Castelle C.J."/>
            <person name="Probst A.J."/>
            <person name="Thomas B.C."/>
            <person name="Singh A."/>
            <person name="Wilkins M.J."/>
            <person name="Karaoz U."/>
            <person name="Brodie E.L."/>
            <person name="Williams K.H."/>
            <person name="Hubbard S.S."/>
            <person name="Banfield J.F."/>
        </authorList>
    </citation>
    <scope>NUCLEOTIDE SEQUENCE [LARGE SCALE GENOMIC DNA]</scope>
</reference>
<sequence length="131" mass="14792">MKLLVDSDCLVGALKEGDPHQKVATKLLKSHNEKGDTLYVLNIVLQETATVLSHRTGMIAVRLFFQLLPSLDLSIIKLDDELEKSAWDIFLHQTKKGTSFVDCANLAVCDFYKIDGILSFDEYYKDKLVTK</sequence>
<dbReference type="AlphaFoldDB" id="A0A1F6AAG4"/>
<dbReference type="EMBL" id="MFJN01000022">
    <property type="protein sequence ID" value="OGG21443.1"/>
    <property type="molecule type" value="Genomic_DNA"/>
</dbReference>
<gene>
    <name evidence="2" type="ORF">A3D03_02955</name>
</gene>
<dbReference type="STRING" id="1798384.A3D03_02955"/>
<accession>A0A1F6AAG4</accession>
<dbReference type="PANTHER" id="PTHR42188">
    <property type="entry name" value="23S RRNA-SPECIFIC ENDONUCLEASE VAPC20"/>
    <property type="match status" value="1"/>
</dbReference>
<dbReference type="SUPFAM" id="SSF88723">
    <property type="entry name" value="PIN domain-like"/>
    <property type="match status" value="1"/>
</dbReference>
<protein>
    <recommendedName>
        <fullName evidence="1">PIN domain-containing protein</fullName>
    </recommendedName>
</protein>
<dbReference type="Proteomes" id="UP000177092">
    <property type="component" value="Unassembled WGS sequence"/>
</dbReference>
<proteinExistence type="predicted"/>